<evidence type="ECO:0000313" key="1">
    <source>
        <dbReference type="EMBL" id="MST98906.1"/>
    </source>
</evidence>
<dbReference type="SUPFAM" id="SSF50939">
    <property type="entry name" value="Sialidases"/>
    <property type="match status" value="1"/>
</dbReference>
<name>A0A844G6C1_9BACT</name>
<comment type="caution">
    <text evidence="1">The sequence shown here is derived from an EMBL/GenBank/DDBJ whole genome shotgun (WGS) entry which is preliminary data.</text>
</comment>
<dbReference type="EMBL" id="VUNS01000025">
    <property type="protein sequence ID" value="MST98906.1"/>
    <property type="molecule type" value="Genomic_DNA"/>
</dbReference>
<organism evidence="1 2">
    <name type="scientific">Victivallis lenta</name>
    <dbReference type="NCBI Taxonomy" id="2606640"/>
    <lineage>
        <taxon>Bacteria</taxon>
        <taxon>Pseudomonadati</taxon>
        <taxon>Lentisphaerota</taxon>
        <taxon>Lentisphaeria</taxon>
        <taxon>Victivallales</taxon>
        <taxon>Victivallaceae</taxon>
        <taxon>Victivallis</taxon>
    </lineage>
</organism>
<accession>A0A844G6C1</accession>
<dbReference type="CDD" id="cd15482">
    <property type="entry name" value="Sialidase_non-viral"/>
    <property type="match status" value="1"/>
</dbReference>
<dbReference type="RefSeq" id="WP_154419950.1">
    <property type="nucleotide sequence ID" value="NZ_VUNS01000025.1"/>
</dbReference>
<dbReference type="AlphaFoldDB" id="A0A844G6C1"/>
<sequence length="383" mass="43156">MEIELKRIDTCFSGEFCYTHARAAVAPDGFAVMTTQPLRLSGSDIYYGMRELVSRDGGKSWSAICEVPELSRRPFPGRPELELAMADATPHFHRATGRFLLVGASMVYQNDEFVPDPRPRHTVWSCMNPADGKWSSYRLLEMPSDPEDTFFSAAAGCAQYLELDNGELLIPFYTMNREAARHPWENSFSAAVMRCGFDGETLRYLEHGPLLSHPVPRGFCEPSVIGYAGRFYLTLRNDEAGYVTVSSDGLRYRPPVEWKFDDGEPLGNYCTQQHWITGGGKLLLVYTRRAENNGHVFRHRAPLFAAEVDPDSLRIRRDTERIAVPERGARLGNFGCTHLSGTESWVVVSEWMQSPGPPGPENLKRCTDRGSDNSIFIARLLFR</sequence>
<gene>
    <name evidence="1" type="ORF">FYJ85_17870</name>
</gene>
<keyword evidence="2" id="KW-1185">Reference proteome</keyword>
<proteinExistence type="predicted"/>
<dbReference type="InterPro" id="IPR036278">
    <property type="entry name" value="Sialidase_sf"/>
</dbReference>
<protein>
    <submittedName>
        <fullName evidence="1">Exo-alpha-sialidase</fullName>
    </submittedName>
</protein>
<dbReference type="Proteomes" id="UP000435649">
    <property type="component" value="Unassembled WGS sequence"/>
</dbReference>
<evidence type="ECO:0000313" key="2">
    <source>
        <dbReference type="Proteomes" id="UP000435649"/>
    </source>
</evidence>
<dbReference type="Gene3D" id="2.120.10.10">
    <property type="match status" value="1"/>
</dbReference>
<reference evidence="1 2" key="1">
    <citation type="submission" date="2019-08" db="EMBL/GenBank/DDBJ databases">
        <title>In-depth cultivation of the pig gut microbiome towards novel bacterial diversity and tailored functional studies.</title>
        <authorList>
            <person name="Wylensek D."/>
            <person name="Hitch T.C.A."/>
            <person name="Clavel T."/>
        </authorList>
    </citation>
    <scope>NUCLEOTIDE SEQUENCE [LARGE SCALE GENOMIC DNA]</scope>
    <source>
        <strain evidence="1 2">BBE-744-WT-12</strain>
    </source>
</reference>